<feature type="compositionally biased region" description="Low complexity" evidence="1">
    <location>
        <begin position="56"/>
        <end position="75"/>
    </location>
</feature>
<feature type="compositionally biased region" description="Low complexity" evidence="1">
    <location>
        <begin position="35"/>
        <end position="45"/>
    </location>
</feature>
<accession>A0AAN6KIG6</accession>
<proteinExistence type="predicted"/>
<feature type="compositionally biased region" description="Basic and acidic residues" evidence="1">
    <location>
        <begin position="76"/>
        <end position="86"/>
    </location>
</feature>
<protein>
    <submittedName>
        <fullName evidence="2">Uncharacterized protein</fullName>
    </submittedName>
</protein>
<dbReference type="AlphaFoldDB" id="A0AAN6KIG6"/>
<name>A0AAN6KIG6_9PEZI</name>
<dbReference type="EMBL" id="JAUJLE010000094">
    <property type="protein sequence ID" value="KAK0984982.1"/>
    <property type="molecule type" value="Genomic_DNA"/>
</dbReference>
<evidence type="ECO:0000313" key="2">
    <source>
        <dbReference type="EMBL" id="KAK0984982.1"/>
    </source>
</evidence>
<feature type="region of interest" description="Disordered" evidence="1">
    <location>
        <begin position="35"/>
        <end position="86"/>
    </location>
</feature>
<dbReference type="Proteomes" id="UP001175353">
    <property type="component" value="Unassembled WGS sequence"/>
</dbReference>
<sequence>MPIVNSRGRILVHVSPLKAHEVAVVAKSAAATVAAASASASAPATPGSPVPDPVRPAAGLSAGPPPSAASISAEPAGRDEKDTKVM</sequence>
<keyword evidence="3" id="KW-1185">Reference proteome</keyword>
<organism evidence="2 3">
    <name type="scientific">Friedmanniomyces endolithicus</name>
    <dbReference type="NCBI Taxonomy" id="329885"/>
    <lineage>
        <taxon>Eukaryota</taxon>
        <taxon>Fungi</taxon>
        <taxon>Dikarya</taxon>
        <taxon>Ascomycota</taxon>
        <taxon>Pezizomycotina</taxon>
        <taxon>Dothideomycetes</taxon>
        <taxon>Dothideomycetidae</taxon>
        <taxon>Mycosphaerellales</taxon>
        <taxon>Teratosphaeriaceae</taxon>
        <taxon>Friedmanniomyces</taxon>
    </lineage>
</organism>
<evidence type="ECO:0000313" key="3">
    <source>
        <dbReference type="Proteomes" id="UP001175353"/>
    </source>
</evidence>
<comment type="caution">
    <text evidence="2">The sequence shown here is derived from an EMBL/GenBank/DDBJ whole genome shotgun (WGS) entry which is preliminary data.</text>
</comment>
<reference evidence="2" key="1">
    <citation type="submission" date="2023-06" db="EMBL/GenBank/DDBJ databases">
        <title>Black Yeasts Isolated from many extreme environments.</title>
        <authorList>
            <person name="Coleine C."/>
            <person name="Stajich J.E."/>
            <person name="Selbmann L."/>
        </authorList>
    </citation>
    <scope>NUCLEOTIDE SEQUENCE</scope>
    <source>
        <strain evidence="2">CCFEE 5200</strain>
    </source>
</reference>
<evidence type="ECO:0000256" key="1">
    <source>
        <dbReference type="SAM" id="MobiDB-lite"/>
    </source>
</evidence>
<gene>
    <name evidence="2" type="ORF">LTR91_010705</name>
</gene>